<evidence type="ECO:0000259" key="4">
    <source>
        <dbReference type="PROSITE" id="PS01124"/>
    </source>
</evidence>
<evidence type="ECO:0000313" key="6">
    <source>
        <dbReference type="Proteomes" id="UP000192468"/>
    </source>
</evidence>
<dbReference type="InterPro" id="IPR014710">
    <property type="entry name" value="RmlC-like_jellyroll"/>
</dbReference>
<keyword evidence="1" id="KW-0805">Transcription regulation</keyword>
<dbReference type="PANTHER" id="PTHR43280:SF28">
    <property type="entry name" value="HTH-TYPE TRANSCRIPTIONAL ACTIVATOR RHAS"/>
    <property type="match status" value="1"/>
</dbReference>
<dbReference type="Pfam" id="PF02311">
    <property type="entry name" value="AraC_binding"/>
    <property type="match status" value="1"/>
</dbReference>
<dbReference type="PRINTS" id="PR00032">
    <property type="entry name" value="HTHARAC"/>
</dbReference>
<name>A0A1W1XZQ0_9CLOT</name>
<dbReference type="RefSeq" id="WP_084117835.1">
    <property type="nucleotide sequence ID" value="NZ_FWXH01000043.1"/>
</dbReference>
<dbReference type="AlphaFoldDB" id="A0A1W1XZQ0"/>
<dbReference type="SUPFAM" id="SSF51215">
    <property type="entry name" value="Regulatory protein AraC"/>
    <property type="match status" value="1"/>
</dbReference>
<organism evidence="5 6">
    <name type="scientific">Clostridium acidisoli DSM 12555</name>
    <dbReference type="NCBI Taxonomy" id="1121291"/>
    <lineage>
        <taxon>Bacteria</taxon>
        <taxon>Bacillati</taxon>
        <taxon>Bacillota</taxon>
        <taxon>Clostridia</taxon>
        <taxon>Eubacteriales</taxon>
        <taxon>Clostridiaceae</taxon>
        <taxon>Clostridium</taxon>
    </lineage>
</organism>
<dbReference type="SUPFAM" id="SSF46689">
    <property type="entry name" value="Homeodomain-like"/>
    <property type="match status" value="2"/>
</dbReference>
<dbReference type="Proteomes" id="UP000192468">
    <property type="component" value="Unassembled WGS sequence"/>
</dbReference>
<dbReference type="PROSITE" id="PS00041">
    <property type="entry name" value="HTH_ARAC_FAMILY_1"/>
    <property type="match status" value="1"/>
</dbReference>
<dbReference type="InterPro" id="IPR037923">
    <property type="entry name" value="HTH-like"/>
</dbReference>
<evidence type="ECO:0000256" key="1">
    <source>
        <dbReference type="ARBA" id="ARBA00023015"/>
    </source>
</evidence>
<dbReference type="Gene3D" id="1.10.10.60">
    <property type="entry name" value="Homeodomain-like"/>
    <property type="match status" value="2"/>
</dbReference>
<sequence>MDINYEILDSNNKLLLNMMNYHLNSSYKGNMHSHHYLEMSYIKDGSGTYIIDNKTYDVSKGDIFIFSNTESHVLIVNSNSNIINQVIHFEPRFIWSQTDDSFDSRYLSVFFKRNREFKNRWDYNMTTTIKMRELFIEIEEEFKNKSHGYELMVKVKLLNILVLMCRHYDYLWEDSSNIKDMRQGITCINNVLDYIDFNLGSKITLKDLAKTAHMNVSYFSTFFKKYNGITPSTYITSKRIEKAVDYLKFSDKSVTDIAIICGFNNMTSFYNAFKKFDGMSPSFYRKS</sequence>
<keyword evidence="6" id="KW-1185">Reference proteome</keyword>
<dbReference type="EMBL" id="FWXH01000043">
    <property type="protein sequence ID" value="SMC29362.1"/>
    <property type="molecule type" value="Genomic_DNA"/>
</dbReference>
<dbReference type="SMART" id="SM00342">
    <property type="entry name" value="HTH_ARAC"/>
    <property type="match status" value="1"/>
</dbReference>
<proteinExistence type="predicted"/>
<dbReference type="InterPro" id="IPR009057">
    <property type="entry name" value="Homeodomain-like_sf"/>
</dbReference>
<dbReference type="Pfam" id="PF12833">
    <property type="entry name" value="HTH_18"/>
    <property type="match status" value="1"/>
</dbReference>
<evidence type="ECO:0000256" key="2">
    <source>
        <dbReference type="ARBA" id="ARBA00023125"/>
    </source>
</evidence>
<keyword evidence="3" id="KW-0804">Transcription</keyword>
<dbReference type="InterPro" id="IPR020449">
    <property type="entry name" value="Tscrpt_reg_AraC-type_HTH"/>
</dbReference>
<dbReference type="InterPro" id="IPR018060">
    <property type="entry name" value="HTH_AraC"/>
</dbReference>
<dbReference type="OrthoDB" id="9791615at2"/>
<dbReference type="Gene3D" id="2.60.120.10">
    <property type="entry name" value="Jelly Rolls"/>
    <property type="match status" value="1"/>
</dbReference>
<dbReference type="InterPro" id="IPR018062">
    <property type="entry name" value="HTH_AraC-typ_CS"/>
</dbReference>
<gene>
    <name evidence="5" type="ORF">SAMN02745134_03869</name>
</gene>
<dbReference type="PROSITE" id="PS01124">
    <property type="entry name" value="HTH_ARAC_FAMILY_2"/>
    <property type="match status" value="1"/>
</dbReference>
<accession>A0A1W1XZQ0</accession>
<evidence type="ECO:0000256" key="3">
    <source>
        <dbReference type="ARBA" id="ARBA00023163"/>
    </source>
</evidence>
<protein>
    <submittedName>
        <fullName evidence="5">AraC-type DNA-binding protein</fullName>
    </submittedName>
</protein>
<evidence type="ECO:0000313" key="5">
    <source>
        <dbReference type="EMBL" id="SMC29362.1"/>
    </source>
</evidence>
<dbReference type="InterPro" id="IPR003313">
    <property type="entry name" value="AraC-bd"/>
</dbReference>
<dbReference type="GO" id="GO:0003700">
    <property type="term" value="F:DNA-binding transcription factor activity"/>
    <property type="evidence" value="ECO:0007669"/>
    <property type="project" value="InterPro"/>
</dbReference>
<reference evidence="5 6" key="1">
    <citation type="submission" date="2017-04" db="EMBL/GenBank/DDBJ databases">
        <authorList>
            <person name="Afonso C.L."/>
            <person name="Miller P.J."/>
            <person name="Scott M.A."/>
            <person name="Spackman E."/>
            <person name="Goraichik I."/>
            <person name="Dimitrov K.M."/>
            <person name="Suarez D.L."/>
            <person name="Swayne D.E."/>
        </authorList>
    </citation>
    <scope>NUCLEOTIDE SEQUENCE [LARGE SCALE GENOMIC DNA]</scope>
    <source>
        <strain evidence="5 6">DSM 12555</strain>
    </source>
</reference>
<feature type="domain" description="HTH araC/xylS-type" evidence="4">
    <location>
        <begin position="189"/>
        <end position="287"/>
    </location>
</feature>
<dbReference type="PANTHER" id="PTHR43280">
    <property type="entry name" value="ARAC-FAMILY TRANSCRIPTIONAL REGULATOR"/>
    <property type="match status" value="1"/>
</dbReference>
<keyword evidence="2 5" id="KW-0238">DNA-binding</keyword>
<dbReference type="STRING" id="1121291.SAMN02745134_03869"/>
<dbReference type="GO" id="GO:0043565">
    <property type="term" value="F:sequence-specific DNA binding"/>
    <property type="evidence" value="ECO:0007669"/>
    <property type="project" value="InterPro"/>
</dbReference>